<evidence type="ECO:0000313" key="4">
    <source>
        <dbReference type="Proteomes" id="UP000608024"/>
    </source>
</evidence>
<feature type="transmembrane region" description="Helical" evidence="2">
    <location>
        <begin position="331"/>
        <end position="356"/>
    </location>
</feature>
<feature type="transmembrane region" description="Helical" evidence="2">
    <location>
        <begin position="293"/>
        <end position="311"/>
    </location>
</feature>
<organism evidence="3 4">
    <name type="scientific">Streptomyces longispororuber</name>
    <dbReference type="NCBI Taxonomy" id="68230"/>
    <lineage>
        <taxon>Bacteria</taxon>
        <taxon>Bacillati</taxon>
        <taxon>Actinomycetota</taxon>
        <taxon>Actinomycetes</taxon>
        <taxon>Kitasatosporales</taxon>
        <taxon>Streptomycetaceae</taxon>
        <taxon>Streptomyces</taxon>
    </lineage>
</organism>
<keyword evidence="4" id="KW-1185">Reference proteome</keyword>
<evidence type="ECO:0000256" key="2">
    <source>
        <dbReference type="SAM" id="Phobius"/>
    </source>
</evidence>
<feature type="transmembrane region" description="Helical" evidence="2">
    <location>
        <begin position="268"/>
        <end position="288"/>
    </location>
</feature>
<feature type="region of interest" description="Disordered" evidence="1">
    <location>
        <begin position="1"/>
        <end position="52"/>
    </location>
</feature>
<feature type="transmembrane region" description="Helical" evidence="2">
    <location>
        <begin position="241"/>
        <end position="262"/>
    </location>
</feature>
<gene>
    <name evidence="3" type="ORF">GCM10018785_02470</name>
</gene>
<dbReference type="AlphaFoldDB" id="A0A919DEU3"/>
<dbReference type="Proteomes" id="UP000608024">
    <property type="component" value="Unassembled WGS sequence"/>
</dbReference>
<dbReference type="EMBL" id="BNBT01000002">
    <property type="protein sequence ID" value="GHE36255.1"/>
    <property type="molecule type" value="Genomic_DNA"/>
</dbReference>
<proteinExistence type="predicted"/>
<keyword evidence="2" id="KW-1133">Transmembrane helix</keyword>
<dbReference type="RefSeq" id="WP_190133884.1">
    <property type="nucleotide sequence ID" value="NZ_BNBT01000002.1"/>
</dbReference>
<accession>A0A919DEU3</accession>
<reference evidence="3" key="1">
    <citation type="journal article" date="2014" name="Int. J. Syst. Evol. Microbiol.">
        <title>Complete genome sequence of Corynebacterium casei LMG S-19264T (=DSM 44701T), isolated from a smear-ripened cheese.</title>
        <authorList>
            <consortium name="US DOE Joint Genome Institute (JGI-PGF)"/>
            <person name="Walter F."/>
            <person name="Albersmeier A."/>
            <person name="Kalinowski J."/>
            <person name="Ruckert C."/>
        </authorList>
    </citation>
    <scope>NUCLEOTIDE SEQUENCE</scope>
    <source>
        <strain evidence="3">JCM 4784</strain>
    </source>
</reference>
<comment type="caution">
    <text evidence="3">The sequence shown here is derived from an EMBL/GenBank/DDBJ whole genome shotgun (WGS) entry which is preliminary data.</text>
</comment>
<sequence>MTTESYSDSAGPGTPSTGDADDTQVHWGTASFDTWAAQRPVEPGDPDTRTRDVCEPRSEIANELIHTAIASRSLEDIIQLLGLLRRSPDSSPTAAAALRAVVMVRSVDDVARLVEVLGQSQGAAGQLDEAVRTAAERRPVAEVGRLLELLHGPPHDPGVGTEAVRAAATRPVDDVADLINRLADPRGAPSAEAGPSDAPPAGDVRERRGGDAPSTPTTPPPRAADEKLFPHARGRRPWPGVLRRLTGAALVLCGVAQAPVLSDGFSRAWGVALAMAVLCVVVGVALLVTGARVVLLTGVQLSLALLAAHLVRGVVSSTALERVLDAAWPGGALADAPALLAAVTSVLATVALVLTLTGRRAEPSLNPVR</sequence>
<evidence type="ECO:0000313" key="3">
    <source>
        <dbReference type="EMBL" id="GHE36255.1"/>
    </source>
</evidence>
<reference evidence="3" key="2">
    <citation type="submission" date="2020-09" db="EMBL/GenBank/DDBJ databases">
        <authorList>
            <person name="Sun Q."/>
            <person name="Ohkuma M."/>
        </authorList>
    </citation>
    <scope>NUCLEOTIDE SEQUENCE</scope>
    <source>
        <strain evidence="3">JCM 4784</strain>
    </source>
</reference>
<feature type="region of interest" description="Disordered" evidence="1">
    <location>
        <begin position="185"/>
        <end position="232"/>
    </location>
</feature>
<protein>
    <submittedName>
        <fullName evidence="3">Uncharacterized protein</fullName>
    </submittedName>
</protein>
<evidence type="ECO:0000256" key="1">
    <source>
        <dbReference type="SAM" id="MobiDB-lite"/>
    </source>
</evidence>
<keyword evidence="2" id="KW-0812">Transmembrane</keyword>
<keyword evidence="2" id="KW-0472">Membrane</keyword>
<name>A0A919DEU3_9ACTN</name>